<accession>A0A143Z432</accession>
<feature type="transmembrane region" description="Helical" evidence="6">
    <location>
        <begin position="61"/>
        <end position="78"/>
    </location>
</feature>
<dbReference type="Proteomes" id="UP000076878">
    <property type="component" value="Unassembled WGS sequence"/>
</dbReference>
<evidence type="ECO:0000313" key="8">
    <source>
        <dbReference type="EMBL" id="CZR04106.1"/>
    </source>
</evidence>
<feature type="transmembrane region" description="Helical" evidence="6">
    <location>
        <begin position="85"/>
        <end position="108"/>
    </location>
</feature>
<comment type="catalytic activity">
    <reaction evidence="1">
        <text>ATP + protein L-histidine = ADP + protein N-phospho-L-histidine.</text>
        <dbReference type="EC" id="2.7.13.3"/>
    </reaction>
</comment>
<dbReference type="InterPro" id="IPR036890">
    <property type="entry name" value="HATPase_C_sf"/>
</dbReference>
<dbReference type="RefSeq" id="WP_068623505.1">
    <property type="nucleotide sequence ID" value="NZ_FJNB01000016.1"/>
</dbReference>
<reference evidence="9 11" key="2">
    <citation type="submission" date="2016-10" db="EMBL/GenBank/DDBJ databases">
        <authorList>
            <person name="Varghese N."/>
            <person name="Submissions S."/>
        </authorList>
    </citation>
    <scope>NUCLEOTIDE SEQUENCE [LARGE SCALE GENOMIC DNA]</scope>
    <source>
        <strain evidence="9 11">DSM 22150</strain>
    </source>
</reference>
<dbReference type="STRING" id="640938.TR210_2070"/>
<evidence type="ECO:0000313" key="11">
    <source>
        <dbReference type="Proteomes" id="UP000199280"/>
    </source>
</evidence>
<dbReference type="GO" id="GO:0046983">
    <property type="term" value="F:protein dimerization activity"/>
    <property type="evidence" value="ECO:0007669"/>
    <property type="project" value="InterPro"/>
</dbReference>
<feature type="transmembrane region" description="Helical" evidence="6">
    <location>
        <begin position="173"/>
        <end position="197"/>
    </location>
</feature>
<evidence type="ECO:0000313" key="10">
    <source>
        <dbReference type="Proteomes" id="UP000076878"/>
    </source>
</evidence>
<feature type="transmembrane region" description="Helical" evidence="6">
    <location>
        <begin position="128"/>
        <end position="152"/>
    </location>
</feature>
<evidence type="ECO:0000313" key="9">
    <source>
        <dbReference type="EMBL" id="SEJ92806.1"/>
    </source>
</evidence>
<gene>
    <name evidence="9" type="ORF">SAMN05216375_14013</name>
    <name evidence="8" type="ORF">TR210_2070</name>
</gene>
<feature type="domain" description="Histidine kinase/HSP90-like ATPase" evidence="7">
    <location>
        <begin position="339"/>
        <end position="427"/>
    </location>
</feature>
<name>A0A143Z432_9LACT</name>
<dbReference type="Pfam" id="PF02518">
    <property type="entry name" value="HATPase_c"/>
    <property type="match status" value="1"/>
</dbReference>
<dbReference type="GO" id="GO:0016020">
    <property type="term" value="C:membrane"/>
    <property type="evidence" value="ECO:0007669"/>
    <property type="project" value="InterPro"/>
</dbReference>
<keyword evidence="11" id="KW-1185">Reference proteome</keyword>
<dbReference type="AlphaFoldDB" id="A0A143Z432"/>
<keyword evidence="6" id="KW-0472">Membrane</keyword>
<dbReference type="SUPFAM" id="SSF55874">
    <property type="entry name" value="ATPase domain of HSP90 chaperone/DNA topoisomerase II/histidine kinase"/>
    <property type="match status" value="1"/>
</dbReference>
<evidence type="ECO:0000256" key="1">
    <source>
        <dbReference type="ARBA" id="ARBA00000085"/>
    </source>
</evidence>
<reference evidence="8 10" key="1">
    <citation type="submission" date="2016-02" db="EMBL/GenBank/DDBJ databases">
        <authorList>
            <person name="Wen L."/>
            <person name="He K."/>
            <person name="Yang H."/>
        </authorList>
    </citation>
    <scope>NUCLEOTIDE SEQUENCE [LARGE SCALE GENOMIC DNA]</scope>
    <source>
        <strain evidence="8">Trichococcus_R210</strain>
    </source>
</reference>
<dbReference type="GO" id="GO:0000155">
    <property type="term" value="F:phosphorelay sensor kinase activity"/>
    <property type="evidence" value="ECO:0007669"/>
    <property type="project" value="InterPro"/>
</dbReference>
<dbReference type="PANTHER" id="PTHR24421">
    <property type="entry name" value="NITRATE/NITRITE SENSOR PROTEIN NARX-RELATED"/>
    <property type="match status" value="1"/>
</dbReference>
<dbReference type="OrthoDB" id="9760839at2"/>
<dbReference type="Pfam" id="PF07730">
    <property type="entry name" value="HisKA_3"/>
    <property type="match status" value="1"/>
</dbReference>
<evidence type="ECO:0000256" key="2">
    <source>
        <dbReference type="ARBA" id="ARBA00012438"/>
    </source>
</evidence>
<dbReference type="Gene3D" id="1.20.5.1930">
    <property type="match status" value="1"/>
</dbReference>
<dbReference type="Proteomes" id="UP000199280">
    <property type="component" value="Unassembled WGS sequence"/>
</dbReference>
<protein>
    <recommendedName>
        <fullName evidence="2">histidine kinase</fullName>
        <ecNumber evidence="2">2.7.13.3</ecNumber>
    </recommendedName>
</protein>
<dbReference type="CDD" id="cd16917">
    <property type="entry name" value="HATPase_UhpB-NarQ-NarX-like"/>
    <property type="match status" value="1"/>
</dbReference>
<dbReference type="EMBL" id="FJNB01000016">
    <property type="protein sequence ID" value="CZR04106.1"/>
    <property type="molecule type" value="Genomic_DNA"/>
</dbReference>
<keyword evidence="3" id="KW-0808">Transferase</keyword>
<keyword evidence="6" id="KW-1133">Transmembrane helix</keyword>
<dbReference type="InterPro" id="IPR011712">
    <property type="entry name" value="Sig_transdc_His_kin_sub3_dim/P"/>
</dbReference>
<keyword evidence="5" id="KW-0902">Two-component regulatory system</keyword>
<evidence type="ECO:0000259" key="7">
    <source>
        <dbReference type="SMART" id="SM00387"/>
    </source>
</evidence>
<dbReference type="InterPro" id="IPR050482">
    <property type="entry name" value="Sensor_HK_TwoCompSys"/>
</dbReference>
<feature type="transmembrane region" description="Helical" evidence="6">
    <location>
        <begin position="12"/>
        <end position="33"/>
    </location>
</feature>
<sequence length="432" mass="49056">MINLGAKHISFLHNALLLLNFIIVLFNASIFLLSTKYLQAHGYASAFLDNLSYVPTAPEKTFFEAILLFLVLLASMYFRTKDSYIVYWLIYLEVVAMITLIIVLNGSYNGIVLLVFADILYNTKNIKYWPALLVISFGLLIISDYDILSILVRMPSIETYINFYPSGARTLILFFRNILASLNIVGFISFLATYLFVQQREKQRVGEQLAMVSRVNVELKNYANLTEKIGEDNERKRISREIHDTLGHALTGISAGVDACIALIDIDPEKAKKQLLLVSDVVRVGIKDVRRSLYKLRPGALEDSTLKDGLTKMISEYEGVSNLKIDLHYNWDKVDMDNTKEDIIFRMIQESITNSLRHGHASEIEVNLFVHDDEYIIIIQDNGTGCESIKYGYGLKQMRERVSILNGTINFSGENGFRTAIQIPIEKGANYD</sequence>
<dbReference type="InterPro" id="IPR003594">
    <property type="entry name" value="HATPase_dom"/>
</dbReference>
<proteinExistence type="predicted"/>
<evidence type="ECO:0000256" key="6">
    <source>
        <dbReference type="SAM" id="Phobius"/>
    </source>
</evidence>
<organism evidence="8 10">
    <name type="scientific">Trichococcus ilyis</name>
    <dbReference type="NCBI Taxonomy" id="640938"/>
    <lineage>
        <taxon>Bacteria</taxon>
        <taxon>Bacillati</taxon>
        <taxon>Bacillota</taxon>
        <taxon>Bacilli</taxon>
        <taxon>Lactobacillales</taxon>
        <taxon>Carnobacteriaceae</taxon>
        <taxon>Trichococcus</taxon>
    </lineage>
</organism>
<keyword evidence="6" id="KW-0812">Transmembrane</keyword>
<evidence type="ECO:0000256" key="4">
    <source>
        <dbReference type="ARBA" id="ARBA00022777"/>
    </source>
</evidence>
<dbReference type="SMART" id="SM00387">
    <property type="entry name" value="HATPase_c"/>
    <property type="match status" value="1"/>
</dbReference>
<dbReference type="Gene3D" id="3.30.565.10">
    <property type="entry name" value="Histidine kinase-like ATPase, C-terminal domain"/>
    <property type="match status" value="1"/>
</dbReference>
<evidence type="ECO:0000256" key="3">
    <source>
        <dbReference type="ARBA" id="ARBA00022679"/>
    </source>
</evidence>
<dbReference type="EC" id="2.7.13.3" evidence="2"/>
<keyword evidence="4 8" id="KW-0418">Kinase</keyword>
<dbReference type="EMBL" id="FNYT01000040">
    <property type="protein sequence ID" value="SEJ92806.1"/>
    <property type="molecule type" value="Genomic_DNA"/>
</dbReference>
<evidence type="ECO:0000256" key="5">
    <source>
        <dbReference type="ARBA" id="ARBA00023012"/>
    </source>
</evidence>